<gene>
    <name evidence="2" type="ORF">C8A04DRAFT_12334</name>
</gene>
<dbReference type="AlphaFoldDB" id="A0AAN6V284"/>
<comment type="caution">
    <text evidence="2">The sequence shown here is derived from an EMBL/GenBank/DDBJ whole genome shotgun (WGS) entry which is preliminary data.</text>
</comment>
<reference evidence="2" key="2">
    <citation type="submission" date="2023-05" db="EMBL/GenBank/DDBJ databases">
        <authorList>
            <consortium name="Lawrence Berkeley National Laboratory"/>
            <person name="Steindorff A."/>
            <person name="Hensen N."/>
            <person name="Bonometti L."/>
            <person name="Westerberg I."/>
            <person name="Brannstrom I.O."/>
            <person name="Guillou S."/>
            <person name="Cros-Aarteil S."/>
            <person name="Calhoun S."/>
            <person name="Haridas S."/>
            <person name="Kuo A."/>
            <person name="Mondo S."/>
            <person name="Pangilinan J."/>
            <person name="Riley R."/>
            <person name="Labutti K."/>
            <person name="Andreopoulos B."/>
            <person name="Lipzen A."/>
            <person name="Chen C."/>
            <person name="Yanf M."/>
            <person name="Daum C."/>
            <person name="Ng V."/>
            <person name="Clum A."/>
            <person name="Ohm R."/>
            <person name="Martin F."/>
            <person name="Silar P."/>
            <person name="Natvig D."/>
            <person name="Lalanne C."/>
            <person name="Gautier V."/>
            <person name="Ament-Velasquez S.L."/>
            <person name="Kruys A."/>
            <person name="Hutchinson M.I."/>
            <person name="Powell A.J."/>
            <person name="Barry K."/>
            <person name="Miller A.N."/>
            <person name="Grigoriev I.V."/>
            <person name="Debuchy R."/>
            <person name="Gladieux P."/>
            <person name="Thoren M.H."/>
            <person name="Johannesson H."/>
        </authorList>
    </citation>
    <scope>NUCLEOTIDE SEQUENCE</scope>
    <source>
        <strain evidence="2">CBS 141.50</strain>
    </source>
</reference>
<organism evidence="2 3">
    <name type="scientific">Dichotomopilus funicola</name>
    <dbReference type="NCBI Taxonomy" id="1934379"/>
    <lineage>
        <taxon>Eukaryota</taxon>
        <taxon>Fungi</taxon>
        <taxon>Dikarya</taxon>
        <taxon>Ascomycota</taxon>
        <taxon>Pezizomycotina</taxon>
        <taxon>Sordariomycetes</taxon>
        <taxon>Sordariomycetidae</taxon>
        <taxon>Sordariales</taxon>
        <taxon>Chaetomiaceae</taxon>
        <taxon>Dichotomopilus</taxon>
    </lineage>
</organism>
<dbReference type="EMBL" id="MU853586">
    <property type="protein sequence ID" value="KAK4143399.1"/>
    <property type="molecule type" value="Genomic_DNA"/>
</dbReference>
<accession>A0AAN6V284</accession>
<evidence type="ECO:0000313" key="2">
    <source>
        <dbReference type="EMBL" id="KAK4143399.1"/>
    </source>
</evidence>
<evidence type="ECO:0000313" key="3">
    <source>
        <dbReference type="Proteomes" id="UP001302676"/>
    </source>
</evidence>
<reference evidence="2" key="1">
    <citation type="journal article" date="2023" name="Mol. Phylogenet. Evol.">
        <title>Genome-scale phylogeny and comparative genomics of the fungal order Sordariales.</title>
        <authorList>
            <person name="Hensen N."/>
            <person name="Bonometti L."/>
            <person name="Westerberg I."/>
            <person name="Brannstrom I.O."/>
            <person name="Guillou S."/>
            <person name="Cros-Aarteil S."/>
            <person name="Calhoun S."/>
            <person name="Haridas S."/>
            <person name="Kuo A."/>
            <person name="Mondo S."/>
            <person name="Pangilinan J."/>
            <person name="Riley R."/>
            <person name="LaButti K."/>
            <person name="Andreopoulos B."/>
            <person name="Lipzen A."/>
            <person name="Chen C."/>
            <person name="Yan M."/>
            <person name="Daum C."/>
            <person name="Ng V."/>
            <person name="Clum A."/>
            <person name="Steindorff A."/>
            <person name="Ohm R.A."/>
            <person name="Martin F."/>
            <person name="Silar P."/>
            <person name="Natvig D.O."/>
            <person name="Lalanne C."/>
            <person name="Gautier V."/>
            <person name="Ament-Velasquez S.L."/>
            <person name="Kruys A."/>
            <person name="Hutchinson M.I."/>
            <person name="Powell A.J."/>
            <person name="Barry K."/>
            <person name="Miller A.N."/>
            <person name="Grigoriev I.V."/>
            <person name="Debuchy R."/>
            <person name="Gladieux P."/>
            <person name="Hiltunen Thoren M."/>
            <person name="Johannesson H."/>
        </authorList>
    </citation>
    <scope>NUCLEOTIDE SEQUENCE</scope>
    <source>
        <strain evidence="2">CBS 141.50</strain>
    </source>
</reference>
<name>A0AAN6V284_9PEZI</name>
<protein>
    <recommendedName>
        <fullName evidence="1">DUF7600 domain-containing protein</fullName>
    </recommendedName>
</protein>
<dbReference type="Gene3D" id="1.20.1280.50">
    <property type="match status" value="1"/>
</dbReference>
<sequence>MYSFYVDLNVSVTTQRNWQLGEGFVFHDACWRLLQEVFYPLPIPLERLLDVFRSLPSESTLSAQPAFWGHDYGGVALINTGDYFPWEVSPFFAPPAPASFGLPGSDPVFEDDPSQTVGFHHLVQLNSKAPEQPHIALRRAATQPSRPSAKDPFLALPKELCNAIAVLLPTADALRARLVSRAFWPIFYDQHFWISRFKAPRSRSWLFEARDGPATDWRSLYRRTRDNAHLPRDLINRRRIWGLLKQVESIVALTWHPLPPSLPQEWSFDAAVNDTHPGHVHNEVGGLFSHSFGMGCTLLTEQKVAIPKLLERLSIHIASFGGEVHVVGMSFATATDTVHLGYSSSSVQSVQVKELWGFRVALGFRGIRGLQCVTGPGESESPWLGSLDDTLQTDRLVTGGRVIGIVVGFDAGKIVSLTTKTRLPSSGMKCPGQSGLRDSSLWYPSVPSQTVSLNDDTFVLQDYGEIGFKPLFHCHFGGPGGVYLRHLIGITGVKSRGSLLRIVFSFDRPVPEAHQRFGRSRVRSNEATASFAIDGPRGERIVAIKINYLAYRSALREEIDSFVQRFEVCLFSFILISFTLA</sequence>
<dbReference type="InterPro" id="IPR036047">
    <property type="entry name" value="F-box-like_dom_sf"/>
</dbReference>
<dbReference type="Pfam" id="PF24539">
    <property type="entry name" value="DUF7600"/>
    <property type="match status" value="1"/>
</dbReference>
<dbReference type="RefSeq" id="XP_062636770.1">
    <property type="nucleotide sequence ID" value="XM_062777308.1"/>
</dbReference>
<keyword evidence="3" id="KW-1185">Reference proteome</keyword>
<evidence type="ECO:0000259" key="1">
    <source>
        <dbReference type="Pfam" id="PF24539"/>
    </source>
</evidence>
<feature type="domain" description="DUF7600" evidence="1">
    <location>
        <begin position="290"/>
        <end position="421"/>
    </location>
</feature>
<dbReference type="GeneID" id="87813921"/>
<dbReference type="InterPro" id="IPR056021">
    <property type="entry name" value="DUF7600"/>
</dbReference>
<dbReference type="Proteomes" id="UP001302676">
    <property type="component" value="Unassembled WGS sequence"/>
</dbReference>
<dbReference type="SUPFAM" id="SSF81383">
    <property type="entry name" value="F-box domain"/>
    <property type="match status" value="1"/>
</dbReference>
<proteinExistence type="predicted"/>